<dbReference type="EMBL" id="PYGF01000003">
    <property type="protein sequence ID" value="PSL05552.1"/>
    <property type="molecule type" value="Genomic_DNA"/>
</dbReference>
<evidence type="ECO:0000313" key="2">
    <source>
        <dbReference type="Proteomes" id="UP000240708"/>
    </source>
</evidence>
<dbReference type="RefSeq" id="WP_211299916.1">
    <property type="nucleotide sequence ID" value="NZ_PYGF01000003.1"/>
</dbReference>
<reference evidence="1 2" key="1">
    <citation type="submission" date="2018-03" db="EMBL/GenBank/DDBJ databases">
        <title>Genomic Encyclopedia of Archaeal and Bacterial Type Strains, Phase II (KMG-II): from individual species to whole genera.</title>
        <authorList>
            <person name="Goeker M."/>
        </authorList>
    </citation>
    <scope>NUCLEOTIDE SEQUENCE [LARGE SCALE GENOMIC DNA]</scope>
    <source>
        <strain evidence="1 2">DSM 28057</strain>
    </source>
</reference>
<accession>A0A2P8E7U9</accession>
<dbReference type="PROSITE" id="PS51257">
    <property type="entry name" value="PROKAR_LIPOPROTEIN"/>
    <property type="match status" value="1"/>
</dbReference>
<proteinExistence type="predicted"/>
<keyword evidence="2" id="KW-1185">Reference proteome</keyword>
<dbReference type="Proteomes" id="UP000240708">
    <property type="component" value="Unassembled WGS sequence"/>
</dbReference>
<gene>
    <name evidence="1" type="ORF">CLV48_10362</name>
</gene>
<sequence length="398" mass="45289">MKSSGKLVLDNQKNYILLLIGALIILMTMACSGNGNKGLSENEIESYQIEILDSLVVDYLGMLSWSHISPDGQKFLALDLQKSDIILIEKEGKIIEILNKSGDQPESIGPNLMGRPQFRNDTEIALLGTKGLFLFDFKGNLKQQFKPDFDPIMNFIILNADVFQFRDPNFAIALMAGRNTEGSGFYESTVGTKFEAIDLNSRKYSGIIPFPDNSRFKVSEIFPVTNTVPVLRTNKEGLYIAFKNEPRIFFYNWENLNKPSKEIQLQIDNFQLIKGKDPKSVNQNMISFDTREFAYGAINQLIWVDGQLLVNCSSGLSDEEYERITNGISDFQEIFNLISEKNQSQWAVVSEDGNLIPVEIPNNLARIEFVDKEGNLWISPNRNEMERDYEVLFKARLR</sequence>
<evidence type="ECO:0008006" key="3">
    <source>
        <dbReference type="Google" id="ProtNLM"/>
    </source>
</evidence>
<evidence type="ECO:0000313" key="1">
    <source>
        <dbReference type="EMBL" id="PSL05552.1"/>
    </source>
</evidence>
<dbReference type="AlphaFoldDB" id="A0A2P8E7U9"/>
<protein>
    <recommendedName>
        <fullName evidence="3">6-bladed beta-propeller protein</fullName>
    </recommendedName>
</protein>
<name>A0A2P8E7U9_9BACT</name>
<organism evidence="1 2">
    <name type="scientific">Cecembia rubra</name>
    <dbReference type="NCBI Taxonomy" id="1485585"/>
    <lineage>
        <taxon>Bacteria</taxon>
        <taxon>Pseudomonadati</taxon>
        <taxon>Bacteroidota</taxon>
        <taxon>Cytophagia</taxon>
        <taxon>Cytophagales</taxon>
        <taxon>Cyclobacteriaceae</taxon>
        <taxon>Cecembia</taxon>
    </lineage>
</organism>
<comment type="caution">
    <text evidence="1">The sequence shown here is derived from an EMBL/GenBank/DDBJ whole genome shotgun (WGS) entry which is preliminary data.</text>
</comment>